<proteinExistence type="predicted"/>
<evidence type="ECO:0000313" key="2">
    <source>
        <dbReference type="EMBL" id="AKH42742.1"/>
    </source>
</evidence>
<name>A0A0F7KTZ4_9SPHN</name>
<dbReference type="AlphaFoldDB" id="A0A0F7KTZ4"/>
<dbReference type="RefSeq" id="WP_046903481.1">
    <property type="nucleotide sequence ID" value="NZ_CP011452.2"/>
</dbReference>
<feature type="compositionally biased region" description="Basic residues" evidence="1">
    <location>
        <begin position="1"/>
        <end position="12"/>
    </location>
</feature>
<dbReference type="EMBL" id="CP011452">
    <property type="protein sequence ID" value="AKH42742.1"/>
    <property type="molecule type" value="Genomic_DNA"/>
</dbReference>
<organism evidence="2 3">
    <name type="scientific">Croceibacterium atlanticum</name>
    <dbReference type="NCBI Taxonomy" id="1267766"/>
    <lineage>
        <taxon>Bacteria</taxon>
        <taxon>Pseudomonadati</taxon>
        <taxon>Pseudomonadota</taxon>
        <taxon>Alphaproteobacteria</taxon>
        <taxon>Sphingomonadales</taxon>
        <taxon>Erythrobacteraceae</taxon>
        <taxon>Croceibacterium</taxon>
    </lineage>
</organism>
<dbReference type="PATRIC" id="fig|1267766.3.peg.1722"/>
<protein>
    <submittedName>
        <fullName evidence="2">Uncharacterized protein</fullName>
    </submittedName>
</protein>
<reference evidence="2" key="1">
    <citation type="submission" date="2015-05" db="EMBL/GenBank/DDBJ databases">
        <title>The complete genome of Altererythrobacter atlanticus strain 26DY36.</title>
        <authorList>
            <person name="Wu Y.-H."/>
            <person name="Cheng H."/>
            <person name="Wu X.-W."/>
        </authorList>
    </citation>
    <scope>NUCLEOTIDE SEQUENCE [LARGE SCALE GENOMIC DNA]</scope>
    <source>
        <strain evidence="2">26DY36</strain>
    </source>
</reference>
<sequence length="205" mass="23078">MATSPAKKRSAAKKSPAPGKLNSFLHDVREEHPDFAFTRYWYQETRDREGISSWIDRKVRLGDDPKFGQATKVEVLLPPTAPADYVDLAFLTRRFDEALPTFEKHAMIQTKIYLDSNEAWHHAYERVRAFARSHFANRFPVILIGHVPSCAGLHGNGSHVHVVVLPRGLTLNGLTEVDARLCSDKGYASALDAWREHKTAWSSAA</sequence>
<evidence type="ECO:0000313" key="3">
    <source>
        <dbReference type="Proteomes" id="UP000034392"/>
    </source>
</evidence>
<dbReference type="OrthoDB" id="9017325at2"/>
<dbReference type="Proteomes" id="UP000034392">
    <property type="component" value="Chromosome"/>
</dbReference>
<accession>A0A0F7KTZ4</accession>
<dbReference type="GeneID" id="93687688"/>
<keyword evidence="3" id="KW-1185">Reference proteome</keyword>
<dbReference type="KEGG" id="aay:WYH_01706"/>
<gene>
    <name evidence="2" type="ORF">WYH_01706</name>
</gene>
<feature type="region of interest" description="Disordered" evidence="1">
    <location>
        <begin position="1"/>
        <end position="22"/>
    </location>
</feature>
<evidence type="ECO:0000256" key="1">
    <source>
        <dbReference type="SAM" id="MobiDB-lite"/>
    </source>
</evidence>